<feature type="domain" description="Peptidase S9 prolyl oligopeptidase catalytic" evidence="2">
    <location>
        <begin position="80"/>
        <end position="266"/>
    </location>
</feature>
<dbReference type="GO" id="GO:0052689">
    <property type="term" value="F:carboxylic ester hydrolase activity"/>
    <property type="evidence" value="ECO:0007669"/>
    <property type="project" value="UniProtKB-ARBA"/>
</dbReference>
<dbReference type="AlphaFoldDB" id="A0A9X0R211"/>
<dbReference type="EMBL" id="JACOMF010000048">
    <property type="protein sequence ID" value="MBC4018276.1"/>
    <property type="molecule type" value="Genomic_DNA"/>
</dbReference>
<dbReference type="Gene3D" id="3.40.50.1820">
    <property type="entry name" value="alpha/beta hydrolase"/>
    <property type="match status" value="1"/>
</dbReference>
<dbReference type="PANTHER" id="PTHR22946:SF9">
    <property type="entry name" value="POLYKETIDE TRANSFERASE AF380"/>
    <property type="match status" value="1"/>
</dbReference>
<dbReference type="InterPro" id="IPR050261">
    <property type="entry name" value="FrsA_esterase"/>
</dbReference>
<dbReference type="InterPro" id="IPR001375">
    <property type="entry name" value="Peptidase_S9_cat"/>
</dbReference>
<evidence type="ECO:0000259" key="2">
    <source>
        <dbReference type="Pfam" id="PF00326"/>
    </source>
</evidence>
<comment type="caution">
    <text evidence="3">The sequence shown here is derived from an EMBL/GenBank/DDBJ whole genome shotgun (WGS) entry which is preliminary data.</text>
</comment>
<dbReference type="GO" id="GO:0006508">
    <property type="term" value="P:proteolysis"/>
    <property type="evidence" value="ECO:0007669"/>
    <property type="project" value="InterPro"/>
</dbReference>
<evidence type="ECO:0000313" key="3">
    <source>
        <dbReference type="EMBL" id="MBC4018276.1"/>
    </source>
</evidence>
<gene>
    <name evidence="3" type="ORF">H7965_23585</name>
</gene>
<dbReference type="RefSeq" id="WP_186773030.1">
    <property type="nucleotide sequence ID" value="NZ_JACOMF010000048.1"/>
</dbReference>
<organism evidence="3 4">
    <name type="scientific">Siccirubricoccus deserti</name>
    <dbReference type="NCBI Taxonomy" id="2013562"/>
    <lineage>
        <taxon>Bacteria</taxon>
        <taxon>Pseudomonadati</taxon>
        <taxon>Pseudomonadota</taxon>
        <taxon>Alphaproteobacteria</taxon>
        <taxon>Acetobacterales</taxon>
        <taxon>Roseomonadaceae</taxon>
        <taxon>Siccirubricoccus</taxon>
    </lineage>
</organism>
<dbReference type="GO" id="GO:0008236">
    <property type="term" value="F:serine-type peptidase activity"/>
    <property type="evidence" value="ECO:0007669"/>
    <property type="project" value="InterPro"/>
</dbReference>
<keyword evidence="1 3" id="KW-0378">Hydrolase</keyword>
<dbReference type="Proteomes" id="UP000600101">
    <property type="component" value="Unassembled WGS sequence"/>
</dbReference>
<keyword evidence="4" id="KW-1185">Reference proteome</keyword>
<protein>
    <submittedName>
        <fullName evidence="3">Alpha/beta fold hydrolase</fullName>
    </submittedName>
</protein>
<dbReference type="PANTHER" id="PTHR22946">
    <property type="entry name" value="DIENELACTONE HYDROLASE DOMAIN-CONTAINING PROTEIN-RELATED"/>
    <property type="match status" value="1"/>
</dbReference>
<name>A0A9X0R211_9PROT</name>
<accession>A0A9X0R211</accession>
<evidence type="ECO:0000256" key="1">
    <source>
        <dbReference type="ARBA" id="ARBA00022801"/>
    </source>
</evidence>
<dbReference type="InterPro" id="IPR029058">
    <property type="entry name" value="AB_hydrolase_fold"/>
</dbReference>
<dbReference type="Pfam" id="PF00326">
    <property type="entry name" value="Peptidase_S9"/>
    <property type="match status" value="1"/>
</dbReference>
<evidence type="ECO:0000313" key="4">
    <source>
        <dbReference type="Proteomes" id="UP000600101"/>
    </source>
</evidence>
<sequence length="267" mass="28561">MIGIDAAAVPAAEEAPAAVHVAPVTLTSGGEPIRAVLYQLDGGADRPRPAVVLSPPRLRTIEQLDWLARALAARGIVVLAQAFRNGASRYQLRDVEDVCAAVSWLTGLPGVDAARIGAVGHSRGGSASLRAAAADVRIRSTVALAPPTDVARYVRGLQDYAPSRYRTMVAGYGATPDEEPDYYRAISPIAYADRIRTPVFLVHGTLDLIAPHEHSEWMRAALLRAGNARVRLELVEGMGHFFELGMAGYQFVRIAGLAAAWFEETLG</sequence>
<dbReference type="SUPFAM" id="SSF53474">
    <property type="entry name" value="alpha/beta-Hydrolases"/>
    <property type="match status" value="1"/>
</dbReference>
<proteinExistence type="predicted"/>
<reference evidence="3" key="1">
    <citation type="submission" date="2020-08" db="EMBL/GenBank/DDBJ databases">
        <authorList>
            <person name="Hu Y."/>
            <person name="Nguyen S.V."/>
            <person name="Li F."/>
            <person name="Fanning S."/>
        </authorList>
    </citation>
    <scope>NUCLEOTIDE SEQUENCE</scope>
    <source>
        <strain evidence="3">SYSU D8009</strain>
    </source>
</reference>